<sequence length="167" mass="19125">MTFLYEVMSPDVSVNSGFGVDAIIQEWVAMPLMHQDITVRLVRLEYDEENVILATTKAYTTITKEMLRCEFPCFFDRNHDHQTPRLVAKLVGQELVIPTTVRFEWDSQADRVLGMHSSSDLVTPFLKLLGNVQDTARVLNALRKPRRARLPRTRTTKFAPSGSVHKH</sequence>
<organism evidence="1 2">
    <name type="scientific">Phytophthora megakarya</name>
    <dbReference type="NCBI Taxonomy" id="4795"/>
    <lineage>
        <taxon>Eukaryota</taxon>
        <taxon>Sar</taxon>
        <taxon>Stramenopiles</taxon>
        <taxon>Oomycota</taxon>
        <taxon>Peronosporomycetes</taxon>
        <taxon>Peronosporales</taxon>
        <taxon>Peronosporaceae</taxon>
        <taxon>Phytophthora</taxon>
    </lineage>
</organism>
<dbReference type="OrthoDB" id="121427at2759"/>
<evidence type="ECO:0000313" key="1">
    <source>
        <dbReference type="EMBL" id="OWZ15305.1"/>
    </source>
</evidence>
<keyword evidence="2" id="KW-1185">Reference proteome</keyword>
<dbReference type="Proteomes" id="UP000198211">
    <property type="component" value="Unassembled WGS sequence"/>
</dbReference>
<proteinExistence type="predicted"/>
<dbReference type="EMBL" id="NBNE01001153">
    <property type="protein sequence ID" value="OWZ15305.1"/>
    <property type="molecule type" value="Genomic_DNA"/>
</dbReference>
<comment type="caution">
    <text evidence="1">The sequence shown here is derived from an EMBL/GenBank/DDBJ whole genome shotgun (WGS) entry which is preliminary data.</text>
</comment>
<dbReference type="AlphaFoldDB" id="A0A225WCF5"/>
<name>A0A225WCF5_9STRA</name>
<gene>
    <name evidence="1" type="ORF">PHMEG_00011081</name>
</gene>
<evidence type="ECO:0000313" key="2">
    <source>
        <dbReference type="Proteomes" id="UP000198211"/>
    </source>
</evidence>
<accession>A0A225WCF5</accession>
<protein>
    <submittedName>
        <fullName evidence="1">Uncharacterized protein</fullName>
    </submittedName>
</protein>
<reference evidence="2" key="1">
    <citation type="submission" date="2017-03" db="EMBL/GenBank/DDBJ databases">
        <title>Phytopthora megakarya and P. palmivora, two closely related causual agents of cacao black pod achieved similar genome size and gene model numbers by different mechanisms.</title>
        <authorList>
            <person name="Ali S."/>
            <person name="Shao J."/>
            <person name="Larry D.J."/>
            <person name="Kronmiller B."/>
            <person name="Shen D."/>
            <person name="Strem M.D."/>
            <person name="Melnick R.L."/>
            <person name="Guiltinan M.J."/>
            <person name="Tyler B.M."/>
            <person name="Meinhardt L.W."/>
            <person name="Bailey B.A."/>
        </authorList>
    </citation>
    <scope>NUCLEOTIDE SEQUENCE [LARGE SCALE GENOMIC DNA]</scope>
    <source>
        <strain evidence="2">zdho120</strain>
    </source>
</reference>